<gene>
    <name evidence="1" type="ORF">LSALG_LOCUS38895</name>
</gene>
<evidence type="ECO:0000313" key="1">
    <source>
        <dbReference type="EMBL" id="CAI9300241.1"/>
    </source>
</evidence>
<organism evidence="1 2">
    <name type="scientific">Lactuca saligna</name>
    <name type="common">Willowleaf lettuce</name>
    <dbReference type="NCBI Taxonomy" id="75948"/>
    <lineage>
        <taxon>Eukaryota</taxon>
        <taxon>Viridiplantae</taxon>
        <taxon>Streptophyta</taxon>
        <taxon>Embryophyta</taxon>
        <taxon>Tracheophyta</taxon>
        <taxon>Spermatophyta</taxon>
        <taxon>Magnoliopsida</taxon>
        <taxon>eudicotyledons</taxon>
        <taxon>Gunneridae</taxon>
        <taxon>Pentapetalae</taxon>
        <taxon>asterids</taxon>
        <taxon>campanulids</taxon>
        <taxon>Asterales</taxon>
        <taxon>Asteraceae</taxon>
        <taxon>Cichorioideae</taxon>
        <taxon>Cichorieae</taxon>
        <taxon>Lactucinae</taxon>
        <taxon>Lactuca</taxon>
    </lineage>
</organism>
<accession>A0AA35ZXX6</accession>
<sequence>MVEQLKGKMILMKNSDQNVPDDQPEMFFRETGKKFTVKYGDRLENIMWGYDADKKMWIVKQKSGGIEYYEWKVDFMSWKKVDLSELIYAPFHNPTNDTMAWSFKNVLEIKVKNNFEDLKTTSLFTKKAKGVIDPRKQNNGECHMANHKAS</sequence>
<dbReference type="Proteomes" id="UP001177003">
    <property type="component" value="Chromosome 8"/>
</dbReference>
<reference evidence="1" key="1">
    <citation type="submission" date="2023-04" db="EMBL/GenBank/DDBJ databases">
        <authorList>
            <person name="Vijverberg K."/>
            <person name="Xiong W."/>
            <person name="Schranz E."/>
        </authorList>
    </citation>
    <scope>NUCLEOTIDE SEQUENCE</scope>
</reference>
<evidence type="ECO:0000313" key="2">
    <source>
        <dbReference type="Proteomes" id="UP001177003"/>
    </source>
</evidence>
<dbReference type="EMBL" id="OX465084">
    <property type="protein sequence ID" value="CAI9300241.1"/>
    <property type="molecule type" value="Genomic_DNA"/>
</dbReference>
<proteinExistence type="predicted"/>
<dbReference type="AlphaFoldDB" id="A0AA35ZXX6"/>
<protein>
    <submittedName>
        <fullName evidence="1">Uncharacterized protein</fullName>
    </submittedName>
</protein>
<name>A0AA35ZXX6_LACSI</name>
<keyword evidence="2" id="KW-1185">Reference proteome</keyword>